<dbReference type="EMBL" id="JAAAIN010000290">
    <property type="protein sequence ID" value="KAG0316646.1"/>
    <property type="molecule type" value="Genomic_DNA"/>
</dbReference>
<name>A0A9P6RG69_9FUNG</name>
<dbReference type="SUPFAM" id="SSF51695">
    <property type="entry name" value="PLC-like phosphodiesterases"/>
    <property type="match status" value="1"/>
</dbReference>
<reference evidence="1" key="1">
    <citation type="journal article" date="2020" name="Fungal Divers.">
        <title>Resolving the Mortierellaceae phylogeny through synthesis of multi-gene phylogenetics and phylogenomics.</title>
        <authorList>
            <person name="Vandepol N."/>
            <person name="Liber J."/>
            <person name="Desiro A."/>
            <person name="Na H."/>
            <person name="Kennedy M."/>
            <person name="Barry K."/>
            <person name="Grigoriev I.V."/>
            <person name="Miller A.N."/>
            <person name="O'Donnell K."/>
            <person name="Stajich J.E."/>
            <person name="Bonito G."/>
        </authorList>
    </citation>
    <scope>NUCLEOTIDE SEQUENCE</scope>
    <source>
        <strain evidence="1">NVP60</strain>
    </source>
</reference>
<dbReference type="GO" id="GO:0006629">
    <property type="term" value="P:lipid metabolic process"/>
    <property type="evidence" value="ECO:0007669"/>
    <property type="project" value="InterPro"/>
</dbReference>
<evidence type="ECO:0000313" key="2">
    <source>
        <dbReference type="Proteomes" id="UP000823405"/>
    </source>
</evidence>
<gene>
    <name evidence="1" type="ORF">BGZ97_006547</name>
</gene>
<accession>A0A9P6RG69</accession>
<protein>
    <recommendedName>
        <fullName evidence="3">PLC-like phosphodiesterase</fullName>
    </recommendedName>
</protein>
<dbReference type="PANTHER" id="PTHR13593:SF140">
    <property type="entry name" value="PLC-LIKE PHOSPHODIESTERASE"/>
    <property type="match status" value="1"/>
</dbReference>
<evidence type="ECO:0008006" key="3">
    <source>
        <dbReference type="Google" id="ProtNLM"/>
    </source>
</evidence>
<dbReference type="InterPro" id="IPR051057">
    <property type="entry name" value="PI-PLC_domain"/>
</dbReference>
<dbReference type="Proteomes" id="UP000823405">
    <property type="component" value="Unassembled WGS sequence"/>
</dbReference>
<dbReference type="OrthoDB" id="7984201at2759"/>
<dbReference type="Gene3D" id="3.20.20.190">
    <property type="entry name" value="Phosphatidylinositol (PI) phosphodiesterase"/>
    <property type="match status" value="1"/>
</dbReference>
<dbReference type="GO" id="GO:0008081">
    <property type="term" value="F:phosphoric diester hydrolase activity"/>
    <property type="evidence" value="ECO:0007669"/>
    <property type="project" value="InterPro"/>
</dbReference>
<evidence type="ECO:0000313" key="1">
    <source>
        <dbReference type="EMBL" id="KAG0316646.1"/>
    </source>
</evidence>
<dbReference type="PANTHER" id="PTHR13593">
    <property type="match status" value="1"/>
</dbReference>
<proteinExistence type="predicted"/>
<sequence>MCHGNGLTRAIGIPLDSVLSQILQFMLANPYEVLTIEFNENDGDVTALSRIIVAKIIKYFTLPSGELMFWPRSSLSEKWPTLREMILANKRIVVFMGDTYWPIPEPKPTWANQKDTWKKDGFSYTSDDTMPVQLNASYYDCMGILAPDIIDQLKQGKIPQVCIGPLATQTNYAFLDAIADYCYTRWPYWFRVRVNNYWDSDVFKVANRFNDMNVARVKAGQGNLITPY</sequence>
<dbReference type="AlphaFoldDB" id="A0A9P6RG69"/>
<dbReference type="Pfam" id="PF26146">
    <property type="entry name" value="PI-PLC_X"/>
    <property type="match status" value="1"/>
</dbReference>
<keyword evidence="2" id="KW-1185">Reference proteome</keyword>
<organism evidence="1 2">
    <name type="scientific">Linnemannia gamsii</name>
    <dbReference type="NCBI Taxonomy" id="64522"/>
    <lineage>
        <taxon>Eukaryota</taxon>
        <taxon>Fungi</taxon>
        <taxon>Fungi incertae sedis</taxon>
        <taxon>Mucoromycota</taxon>
        <taxon>Mortierellomycotina</taxon>
        <taxon>Mortierellomycetes</taxon>
        <taxon>Mortierellales</taxon>
        <taxon>Mortierellaceae</taxon>
        <taxon>Linnemannia</taxon>
    </lineage>
</organism>
<comment type="caution">
    <text evidence="1">The sequence shown here is derived from an EMBL/GenBank/DDBJ whole genome shotgun (WGS) entry which is preliminary data.</text>
</comment>
<dbReference type="InterPro" id="IPR017946">
    <property type="entry name" value="PLC-like_Pdiesterase_TIM-brl"/>
</dbReference>